<dbReference type="PANTHER" id="PTHR43179">
    <property type="entry name" value="RHAMNOSYLTRANSFERASE WBBL"/>
    <property type="match status" value="1"/>
</dbReference>
<evidence type="ECO:0000313" key="4">
    <source>
        <dbReference type="Proteomes" id="UP000189021"/>
    </source>
</evidence>
<feature type="region of interest" description="Disordered" evidence="1">
    <location>
        <begin position="1"/>
        <end position="22"/>
    </location>
</feature>
<accession>A0AB36JWR8</accession>
<dbReference type="Pfam" id="PF00535">
    <property type="entry name" value="Glycos_transf_2"/>
    <property type="match status" value="1"/>
</dbReference>
<evidence type="ECO:0000256" key="1">
    <source>
        <dbReference type="SAM" id="MobiDB-lite"/>
    </source>
</evidence>
<dbReference type="Proteomes" id="UP000189021">
    <property type="component" value="Unassembled WGS sequence"/>
</dbReference>
<comment type="caution">
    <text evidence="3">The sequence shown here is derived from an EMBL/GenBank/DDBJ whole genome shotgun (WGS) entry which is preliminary data.</text>
</comment>
<keyword evidence="4" id="KW-1185">Reference proteome</keyword>
<dbReference type="PANTHER" id="PTHR43179:SF7">
    <property type="entry name" value="RHAMNOSYLTRANSFERASE WBBL"/>
    <property type="match status" value="1"/>
</dbReference>
<dbReference type="InterPro" id="IPR029044">
    <property type="entry name" value="Nucleotide-diphossugar_trans"/>
</dbReference>
<dbReference type="AlphaFoldDB" id="A0AB36JWR8"/>
<dbReference type="SUPFAM" id="SSF53448">
    <property type="entry name" value="Nucleotide-diphospho-sugar transferases"/>
    <property type="match status" value="1"/>
</dbReference>
<sequence>MNNMEKESQLTQKGDTSDDDESGLLLKGPLAQSRHYWLALCIEHAWQYQGFVVEFIDSSGQKQYVPVGASLQGVVKQWIDLPTGARAIRIRDCDLSGRARVVLNHKMVRAAQSIWSLAYQTLSLLLSLRRHDVPDRTGWVRQVLSWWRRLGLPATYQRLQLCKARSPAVPLTNWWREHYVQTASQVAALKAKLSDKIRNQVVVWIFASDDMTQEGFVATLESCKGQDAEIWIDSRIPFATPGHISARVATIDMLCDEPRWTWCLIVPVGARLLPYAVACFYQASINQNRLKVIYSDHIHGGVTSPVESVPSHIDLKPDWCLERQRAAHYCGDVLFVDRSVLARFKALWSEKKLMNRAYIPYTLLLALSENHLVDAFHHIRLPLWLQTYTHQLSELNTVLTDHLYRCGISAERIASDHCVAKLNYTSVWQPVVSMIIPFRDNVAITQQCVDSVLALTEYAEYEILLVDNQSQEPETLTWLQDIVKHPKVNVVHYDEAFNFSAINNFAVEHARGEVVILLNNDTQVIEKNWIEAMVGCLTLPAVGVVGAQLLFSNGLIQHAGCVVGPQQVATHRLAFHSLDMVEKRCEGTLVQEVSAVTAACLAMRKSLYQSLGGLNEQLTVAFNDVDLCLRARESGLRVMYTPFARLYHHESLSRGKDSTPEKKRRAAQEVEFMHQRWSIKGYQDPFYHPRLDARLANFALNPFPQELIDWSQL</sequence>
<proteinExistence type="predicted"/>
<dbReference type="CDD" id="cd04186">
    <property type="entry name" value="GT_2_like_c"/>
    <property type="match status" value="1"/>
</dbReference>
<name>A0AB36JWR8_9GAMM</name>
<reference evidence="3 4" key="1">
    <citation type="journal article" date="2017" name="Genome Announc.">
        <title>Draft Genome Sequences of Salinivibrio proteolyticus, Salinivibrio sharmensis, Salinivibrio siamensis, Salinivibrio costicola subsp. alcaliphilus, Salinivibrio costicola subsp. vallismortis, and 29 New Isolates Belonging to the Genus Salinivibrio.</title>
        <authorList>
            <person name="Lopez-Hermoso C."/>
            <person name="de la Haba R.R."/>
            <person name="Sanchez-Porro C."/>
            <person name="Bayliss S.C."/>
            <person name="Feil E.J."/>
            <person name="Ventosa A."/>
        </authorList>
    </citation>
    <scope>NUCLEOTIDE SEQUENCE [LARGE SCALE GENOMIC DNA]</scope>
    <source>
        <strain evidence="3 4">AL184</strain>
    </source>
</reference>
<evidence type="ECO:0000259" key="2">
    <source>
        <dbReference type="Pfam" id="PF00535"/>
    </source>
</evidence>
<feature type="domain" description="Glycosyltransferase 2-like" evidence="2">
    <location>
        <begin position="433"/>
        <end position="548"/>
    </location>
</feature>
<dbReference type="InterPro" id="IPR001173">
    <property type="entry name" value="Glyco_trans_2-like"/>
</dbReference>
<evidence type="ECO:0000313" key="3">
    <source>
        <dbReference type="EMBL" id="OOE39355.1"/>
    </source>
</evidence>
<dbReference type="Gene3D" id="3.90.550.10">
    <property type="entry name" value="Spore Coat Polysaccharide Biosynthesis Protein SpsA, Chain A"/>
    <property type="match status" value="1"/>
</dbReference>
<gene>
    <name evidence="3" type="ORF">BZG00_10740</name>
</gene>
<dbReference type="EMBL" id="MUEK01000009">
    <property type="protein sequence ID" value="OOE39355.1"/>
    <property type="molecule type" value="Genomic_DNA"/>
</dbReference>
<protein>
    <recommendedName>
        <fullName evidence="2">Glycosyltransferase 2-like domain-containing protein</fullName>
    </recommendedName>
</protein>
<organism evidence="3 4">
    <name type="scientific">Salinivibrio kushneri</name>
    <dbReference type="NCBI Taxonomy" id="1908198"/>
    <lineage>
        <taxon>Bacteria</taxon>
        <taxon>Pseudomonadati</taxon>
        <taxon>Pseudomonadota</taxon>
        <taxon>Gammaproteobacteria</taxon>
        <taxon>Vibrionales</taxon>
        <taxon>Vibrionaceae</taxon>
        <taxon>Salinivibrio</taxon>
    </lineage>
</organism>
<dbReference type="RefSeq" id="WP_077659472.1">
    <property type="nucleotide sequence ID" value="NZ_CP040021.1"/>
</dbReference>